<reference evidence="2" key="1">
    <citation type="submission" date="2022-02" db="EMBL/GenBank/DDBJ databases">
        <title>Crop Bioprotection Bacillus Genome Sequencing.</title>
        <authorList>
            <person name="Dunlap C."/>
        </authorList>
    </citation>
    <scope>NUCLEOTIDE SEQUENCE</scope>
    <source>
        <strain evidence="2">WR1O2A-53</strain>
    </source>
</reference>
<gene>
    <name evidence="2" type="ORF">MOC89_19290</name>
</gene>
<accession>A0A9Q4EAP6</accession>
<protein>
    <submittedName>
        <fullName evidence="2">Uncharacterized protein</fullName>
    </submittedName>
</protein>
<dbReference type="EMBL" id="JALAPQ010000029">
    <property type="protein sequence ID" value="MCY8458989.1"/>
    <property type="molecule type" value="Genomic_DNA"/>
</dbReference>
<dbReference type="RefSeq" id="WP_014113906.1">
    <property type="nucleotide sequence ID" value="NZ_BJUC01000001.1"/>
</dbReference>
<dbReference type="AlphaFoldDB" id="A0A9Q4EAP6"/>
<proteinExistence type="predicted"/>
<keyword evidence="1" id="KW-0812">Transmembrane</keyword>
<evidence type="ECO:0000313" key="3">
    <source>
        <dbReference type="Proteomes" id="UP001078573"/>
    </source>
</evidence>
<feature type="transmembrane region" description="Helical" evidence="1">
    <location>
        <begin position="33"/>
        <end position="52"/>
    </location>
</feature>
<feature type="transmembrane region" description="Helical" evidence="1">
    <location>
        <begin position="6"/>
        <end position="21"/>
    </location>
</feature>
<keyword evidence="1" id="KW-0472">Membrane</keyword>
<evidence type="ECO:0000313" key="2">
    <source>
        <dbReference type="EMBL" id="MCY8458989.1"/>
    </source>
</evidence>
<dbReference type="GeneID" id="92812737"/>
<comment type="caution">
    <text evidence="2">The sequence shown here is derived from an EMBL/GenBank/DDBJ whole genome shotgun (WGS) entry which is preliminary data.</text>
</comment>
<keyword evidence="1" id="KW-1133">Transmembrane helix</keyword>
<name>A0A9Q4EAP6_BACSC</name>
<evidence type="ECO:0000256" key="1">
    <source>
        <dbReference type="SAM" id="Phobius"/>
    </source>
</evidence>
<organism evidence="2 3">
    <name type="scientific">Bacillus spizizenii</name>
    <name type="common">Bacillus subtilis subsp. spizizenii</name>
    <dbReference type="NCBI Taxonomy" id="96241"/>
    <lineage>
        <taxon>Bacteria</taxon>
        <taxon>Bacillati</taxon>
        <taxon>Bacillota</taxon>
        <taxon>Bacilli</taxon>
        <taxon>Bacillales</taxon>
        <taxon>Bacillaceae</taxon>
        <taxon>Bacillus</taxon>
    </lineage>
</organism>
<sequence length="57" mass="6262">MYISIIVLASMLLWGAVVHELSKPSKKQSTRKIVSLTSLGSLSTLVITISLFQNLPF</sequence>
<dbReference type="Proteomes" id="UP001078573">
    <property type="component" value="Unassembled WGS sequence"/>
</dbReference>